<dbReference type="AlphaFoldDB" id="A0A1F5KDY8"/>
<organism evidence="2 3">
    <name type="scientific">Candidatus Daviesbacteria bacterium RIFCSPHIGHO2_12_FULL_37_11</name>
    <dbReference type="NCBI Taxonomy" id="1797777"/>
    <lineage>
        <taxon>Bacteria</taxon>
        <taxon>Candidatus Daviesiibacteriota</taxon>
    </lineage>
</organism>
<evidence type="ECO:0000313" key="3">
    <source>
        <dbReference type="Proteomes" id="UP000176527"/>
    </source>
</evidence>
<dbReference type="Proteomes" id="UP000176527">
    <property type="component" value="Unassembled WGS sequence"/>
</dbReference>
<keyword evidence="1" id="KW-0812">Transmembrane</keyword>
<comment type="caution">
    <text evidence="2">The sequence shown here is derived from an EMBL/GenBank/DDBJ whole genome shotgun (WGS) entry which is preliminary data.</text>
</comment>
<name>A0A1F5KDY8_9BACT</name>
<reference evidence="2 3" key="1">
    <citation type="journal article" date="2016" name="Nat. Commun.">
        <title>Thousands of microbial genomes shed light on interconnected biogeochemical processes in an aquifer system.</title>
        <authorList>
            <person name="Anantharaman K."/>
            <person name="Brown C.T."/>
            <person name="Hug L.A."/>
            <person name="Sharon I."/>
            <person name="Castelle C.J."/>
            <person name="Probst A.J."/>
            <person name="Thomas B.C."/>
            <person name="Singh A."/>
            <person name="Wilkins M.J."/>
            <person name="Karaoz U."/>
            <person name="Brodie E.L."/>
            <person name="Williams K.H."/>
            <person name="Hubbard S.S."/>
            <person name="Banfield J.F."/>
        </authorList>
    </citation>
    <scope>NUCLEOTIDE SEQUENCE [LARGE SCALE GENOMIC DNA]</scope>
</reference>
<sequence length="117" mass="12989">MGTEIDKVESKFTQDRRRFFEKRLIGRLGRAPTKTELIRIGAITVIETIGMLGLVVGPSIWAHYNLGEPYSTLIWLTSSVAVVPAGILLMKYSPDVAISIDNQILRAAHSLSLRNHS</sequence>
<dbReference type="EMBL" id="MFDE01000004">
    <property type="protein sequence ID" value="OGE39163.1"/>
    <property type="molecule type" value="Genomic_DNA"/>
</dbReference>
<feature type="transmembrane region" description="Helical" evidence="1">
    <location>
        <begin position="37"/>
        <end position="61"/>
    </location>
</feature>
<evidence type="ECO:0000313" key="2">
    <source>
        <dbReference type="EMBL" id="OGE39163.1"/>
    </source>
</evidence>
<protein>
    <submittedName>
        <fullName evidence="2">Uncharacterized protein</fullName>
    </submittedName>
</protein>
<proteinExistence type="predicted"/>
<evidence type="ECO:0000256" key="1">
    <source>
        <dbReference type="SAM" id="Phobius"/>
    </source>
</evidence>
<feature type="transmembrane region" description="Helical" evidence="1">
    <location>
        <begin position="73"/>
        <end position="90"/>
    </location>
</feature>
<accession>A0A1F5KDY8</accession>
<keyword evidence="1" id="KW-0472">Membrane</keyword>
<gene>
    <name evidence="2" type="ORF">A3F00_04645</name>
</gene>
<keyword evidence="1" id="KW-1133">Transmembrane helix</keyword>